<dbReference type="AlphaFoldDB" id="K0RA91"/>
<dbReference type="EMBL" id="AGNL01044200">
    <property type="protein sequence ID" value="EJK50090.1"/>
    <property type="molecule type" value="Genomic_DNA"/>
</dbReference>
<comment type="caution">
    <text evidence="3">The sequence shown here is derived from an EMBL/GenBank/DDBJ whole genome shotgun (WGS) entry which is preliminary data.</text>
</comment>
<dbReference type="Proteomes" id="UP000266841">
    <property type="component" value="Unassembled WGS sequence"/>
</dbReference>
<feature type="compositionally biased region" description="Polar residues" evidence="2">
    <location>
        <begin position="51"/>
        <end position="60"/>
    </location>
</feature>
<evidence type="ECO:0000256" key="1">
    <source>
        <dbReference type="ARBA" id="ARBA00023172"/>
    </source>
</evidence>
<dbReference type="InterPro" id="IPR052055">
    <property type="entry name" value="Hepadnavirus_pol/RT"/>
</dbReference>
<dbReference type="InterPro" id="IPR011010">
    <property type="entry name" value="DNA_brk_join_enz"/>
</dbReference>
<dbReference type="OrthoDB" id="42452at2759"/>
<evidence type="ECO:0000313" key="4">
    <source>
        <dbReference type="Proteomes" id="UP000266841"/>
    </source>
</evidence>
<evidence type="ECO:0000313" key="3">
    <source>
        <dbReference type="EMBL" id="EJK50090.1"/>
    </source>
</evidence>
<dbReference type="GO" id="GO:0003677">
    <property type="term" value="F:DNA binding"/>
    <property type="evidence" value="ECO:0007669"/>
    <property type="project" value="InterPro"/>
</dbReference>
<dbReference type="eggNOG" id="ENOG502SG6M">
    <property type="taxonomic scope" value="Eukaryota"/>
</dbReference>
<evidence type="ECO:0000256" key="2">
    <source>
        <dbReference type="SAM" id="MobiDB-lite"/>
    </source>
</evidence>
<organism evidence="3 4">
    <name type="scientific">Thalassiosira oceanica</name>
    <name type="common">Marine diatom</name>
    <dbReference type="NCBI Taxonomy" id="159749"/>
    <lineage>
        <taxon>Eukaryota</taxon>
        <taxon>Sar</taxon>
        <taxon>Stramenopiles</taxon>
        <taxon>Ochrophyta</taxon>
        <taxon>Bacillariophyta</taxon>
        <taxon>Coscinodiscophyceae</taxon>
        <taxon>Thalassiosirophycidae</taxon>
        <taxon>Thalassiosirales</taxon>
        <taxon>Thalassiosiraceae</taxon>
        <taxon>Thalassiosira</taxon>
    </lineage>
</organism>
<dbReference type="SUPFAM" id="SSF56349">
    <property type="entry name" value="DNA breaking-rejoining enzymes"/>
    <property type="match status" value="1"/>
</dbReference>
<dbReference type="GO" id="GO:0006310">
    <property type="term" value="P:DNA recombination"/>
    <property type="evidence" value="ECO:0007669"/>
    <property type="project" value="UniProtKB-KW"/>
</dbReference>
<feature type="compositionally biased region" description="Basic and acidic residues" evidence="2">
    <location>
        <begin position="69"/>
        <end position="80"/>
    </location>
</feature>
<sequence length="1043" mass="114512">FPSELDVLSSAQLTGSVRSSSARSARRLESSARCSSPLPPSLSSSSRANSMLQIETTSRRVQLPAADEGQERLAAHERRGQRTKAPNGDGGEAPSKILENRVAHKLQSLTSTNHPSRSGVGAEFVQHRLKSMGWKNSPPVFSAVTETIADISNKRINDNRYAPLRHHLDEEAEAVEPRNPLDDECPVVGRSGSRPDTLTTVGVPRSAPDADKPEGQAVVPRSSPDTLTTVGVPRSSPDTPGAPTFTLGAPLQAEVKQSPVPRSSPDTRDGMPRSSPDTLTPVGVPRSSPDVSPKKYFVPRSSPDTLTPVGVPRSSPDTREESPSSLGVPCAASWTHSRGRAPAGQSVPSTDNPKCHPSLPVPVERDPSLPSQSRPLAYVDIFVDDFLALCQGQTTRRRVRQTLLHAIDDVLRPLDSLDSPWRKEPVSLKKLRQGDCSWATIKTMLGWVIDTVNMTIHLPPKRVERLAEILATIPRCQKRTSIRKWHKVLGELRSMALALPGARHLFSHMQHALATKIGGRVALKKGVHDALDDFRWLLDNIASRPTRIAELVPLLSSAEGHHDASGAGAGGIWFPAAHLAPREGFQHGPVIWRLEWPQHVIDRLVTDANPDGDISNSDLELAGGLIHLEALAQTFDIRERTVLSKTDNLNTLFWQRKASSTTDKRHIAGLDPVIADRFRRHFSTAQEKVKAGVSAGRAKSADSVWNKWEEFCMHLALDPFLKAVTDKIPILQVFGQGVREGEFAAAGDPVRARTAEDYLRHVAQTFRGMGSDDPRVDSHNDIDFRISRMISAWKKEDPPPHRVKPVPLQVIRRIALLASTAEHELTRATADMIIIAFFFLMRPGEYTDTTSDDACPFKYEDVQLFVGEQRLDLATASDEMIRQATFASVTFTWQKNGVRGEVIGLARSGDPYLCPVLAIIRRILYLRSKNFSKSVPLARIEGRTKVTAKQITATLRDTVAFFGGALGFTKDDVSARSLRAAGANALLFANVDTDVIRLIGRWKSDEMLRYLHVQAAPLMADYSKKMITAGSYTLIPGQSVPMQ</sequence>
<name>K0RA91_THAOC</name>
<feature type="compositionally biased region" description="Low complexity" evidence="2">
    <location>
        <begin position="31"/>
        <end position="50"/>
    </location>
</feature>
<dbReference type="GO" id="GO:0015074">
    <property type="term" value="P:DNA integration"/>
    <property type="evidence" value="ECO:0007669"/>
    <property type="project" value="InterPro"/>
</dbReference>
<evidence type="ECO:0008006" key="5">
    <source>
        <dbReference type="Google" id="ProtNLM"/>
    </source>
</evidence>
<keyword evidence="1" id="KW-0233">DNA recombination</keyword>
<accession>K0RA91</accession>
<keyword evidence="4" id="KW-1185">Reference proteome</keyword>
<feature type="region of interest" description="Disordered" evidence="2">
    <location>
        <begin position="171"/>
        <end position="370"/>
    </location>
</feature>
<dbReference type="PANTHER" id="PTHR33050">
    <property type="entry name" value="REVERSE TRANSCRIPTASE DOMAIN-CONTAINING PROTEIN"/>
    <property type="match status" value="1"/>
</dbReference>
<dbReference type="Gene3D" id="1.10.443.10">
    <property type="entry name" value="Intergrase catalytic core"/>
    <property type="match status" value="1"/>
</dbReference>
<proteinExistence type="predicted"/>
<reference evidence="3 4" key="1">
    <citation type="journal article" date="2012" name="Genome Biol.">
        <title>Genome and low-iron response of an oceanic diatom adapted to chronic iron limitation.</title>
        <authorList>
            <person name="Lommer M."/>
            <person name="Specht M."/>
            <person name="Roy A.S."/>
            <person name="Kraemer L."/>
            <person name="Andreson R."/>
            <person name="Gutowska M.A."/>
            <person name="Wolf J."/>
            <person name="Bergner S.V."/>
            <person name="Schilhabel M.B."/>
            <person name="Klostermeier U.C."/>
            <person name="Beiko R.G."/>
            <person name="Rosenstiel P."/>
            <person name="Hippler M."/>
            <person name="Laroche J."/>
        </authorList>
    </citation>
    <scope>NUCLEOTIDE SEQUENCE [LARGE SCALE GENOMIC DNA]</scope>
    <source>
        <strain evidence="3 4">CCMP1005</strain>
    </source>
</reference>
<feature type="region of interest" description="Disordered" evidence="2">
    <location>
        <begin position="1"/>
        <end position="94"/>
    </location>
</feature>
<protein>
    <recommendedName>
        <fullName evidence="5">Tyr recombinase domain-containing protein</fullName>
    </recommendedName>
</protein>
<feature type="non-terminal residue" evidence="3">
    <location>
        <position position="1"/>
    </location>
</feature>
<dbReference type="PANTHER" id="PTHR33050:SF7">
    <property type="entry name" value="RIBONUCLEASE H"/>
    <property type="match status" value="1"/>
</dbReference>
<dbReference type="InterPro" id="IPR013762">
    <property type="entry name" value="Integrase-like_cat_sf"/>
</dbReference>
<gene>
    <name evidence="3" type="ORF">THAOC_30976</name>
</gene>